<dbReference type="Proteomes" id="UP001189143">
    <property type="component" value="Unassembled WGS sequence"/>
</dbReference>
<reference evidence="1" key="1">
    <citation type="submission" date="2022-10" db="EMBL/GenBank/DDBJ databases">
        <authorList>
            <person name="Aires J."/>
            <person name="Mesa V."/>
        </authorList>
    </citation>
    <scope>NUCLEOTIDE SEQUENCE</scope>
    <source>
        <strain evidence="1">Clostridium neonatale JD116</strain>
    </source>
</reference>
<evidence type="ECO:0000313" key="1">
    <source>
        <dbReference type="EMBL" id="CAI3647542.1"/>
    </source>
</evidence>
<proteinExistence type="predicted"/>
<dbReference type="EMBL" id="CAMTCP010000250">
    <property type="protein sequence ID" value="CAI3647542.1"/>
    <property type="molecule type" value="Genomic_DNA"/>
</dbReference>
<accession>A0AAD2DGG2</accession>
<organism evidence="1 2">
    <name type="scientific">Clostridium neonatale</name>
    <dbReference type="NCBI Taxonomy" id="137838"/>
    <lineage>
        <taxon>Bacteria</taxon>
        <taxon>Bacillati</taxon>
        <taxon>Bacillota</taxon>
        <taxon>Clostridia</taxon>
        <taxon>Eubacteriales</taxon>
        <taxon>Clostridiaceae</taxon>
        <taxon>Clostridium</taxon>
    </lineage>
</organism>
<protein>
    <submittedName>
        <fullName evidence="1">Uncharacterized protein</fullName>
    </submittedName>
</protein>
<name>A0AAD2DGG2_9CLOT</name>
<dbReference type="AlphaFoldDB" id="A0AAD2DGG2"/>
<gene>
    <name evidence="1" type="ORF">CNEO2_510010</name>
</gene>
<dbReference type="RefSeq" id="WP_157065794.1">
    <property type="nucleotide sequence ID" value="NZ_CAMRXE010000244.1"/>
</dbReference>
<sequence>MELIVGQVITVKKKRYEILRVDLYNEVIVCVEFNSSDRKLHIFSIEEVERENGC</sequence>
<evidence type="ECO:0000313" key="2">
    <source>
        <dbReference type="Proteomes" id="UP001189143"/>
    </source>
</evidence>
<comment type="caution">
    <text evidence="1">The sequence shown here is derived from an EMBL/GenBank/DDBJ whole genome shotgun (WGS) entry which is preliminary data.</text>
</comment>